<keyword evidence="2" id="KW-1185">Reference proteome</keyword>
<dbReference type="EMBL" id="JAINUF010000003">
    <property type="protein sequence ID" value="KAJ8367826.1"/>
    <property type="molecule type" value="Genomic_DNA"/>
</dbReference>
<organism evidence="1 2">
    <name type="scientific">Synaphobranchus kaupii</name>
    <name type="common">Kaup's arrowtooth eel</name>
    <dbReference type="NCBI Taxonomy" id="118154"/>
    <lineage>
        <taxon>Eukaryota</taxon>
        <taxon>Metazoa</taxon>
        <taxon>Chordata</taxon>
        <taxon>Craniata</taxon>
        <taxon>Vertebrata</taxon>
        <taxon>Euteleostomi</taxon>
        <taxon>Actinopterygii</taxon>
        <taxon>Neopterygii</taxon>
        <taxon>Teleostei</taxon>
        <taxon>Anguilliformes</taxon>
        <taxon>Synaphobranchidae</taxon>
        <taxon>Synaphobranchus</taxon>
    </lineage>
</organism>
<evidence type="ECO:0000313" key="2">
    <source>
        <dbReference type="Proteomes" id="UP001152622"/>
    </source>
</evidence>
<evidence type="ECO:0000313" key="1">
    <source>
        <dbReference type="EMBL" id="KAJ8367826.1"/>
    </source>
</evidence>
<protein>
    <submittedName>
        <fullName evidence="1">Uncharacterized protein</fullName>
    </submittedName>
</protein>
<accession>A0A9Q1FUE3</accession>
<name>A0A9Q1FUE3_SYNKA</name>
<dbReference type="AlphaFoldDB" id="A0A9Q1FUE3"/>
<sequence length="195" mass="21703">MCLVPGRAAVGRYKKIHRDGNELREPPSTSSPDRHLLIQHCSKQERRNQRAHRWEYTRPLIKLQESQSLSRPGLQEAGVKNECGSLLKPLRERRGVTICALADAQHPNGNRHQRTCQCQSTRLNRVMEPSHSTEAEYGAVNQPGSAQPASPAVLERLSCDLAVVSQWRKLKCPPAAAATCARIHGPEGAVQKRRA</sequence>
<comment type="caution">
    <text evidence="1">The sequence shown here is derived from an EMBL/GenBank/DDBJ whole genome shotgun (WGS) entry which is preliminary data.</text>
</comment>
<reference evidence="1" key="1">
    <citation type="journal article" date="2023" name="Science">
        <title>Genome structures resolve the early diversification of teleost fishes.</title>
        <authorList>
            <person name="Parey E."/>
            <person name="Louis A."/>
            <person name="Montfort J."/>
            <person name="Bouchez O."/>
            <person name="Roques C."/>
            <person name="Iampietro C."/>
            <person name="Lluch J."/>
            <person name="Castinel A."/>
            <person name="Donnadieu C."/>
            <person name="Desvignes T."/>
            <person name="Floi Bucao C."/>
            <person name="Jouanno E."/>
            <person name="Wen M."/>
            <person name="Mejri S."/>
            <person name="Dirks R."/>
            <person name="Jansen H."/>
            <person name="Henkel C."/>
            <person name="Chen W.J."/>
            <person name="Zahm M."/>
            <person name="Cabau C."/>
            <person name="Klopp C."/>
            <person name="Thompson A.W."/>
            <person name="Robinson-Rechavi M."/>
            <person name="Braasch I."/>
            <person name="Lecointre G."/>
            <person name="Bobe J."/>
            <person name="Postlethwait J.H."/>
            <person name="Berthelot C."/>
            <person name="Roest Crollius H."/>
            <person name="Guiguen Y."/>
        </authorList>
    </citation>
    <scope>NUCLEOTIDE SEQUENCE</scope>
    <source>
        <strain evidence="1">WJC10195</strain>
    </source>
</reference>
<gene>
    <name evidence="1" type="ORF">SKAU_G00078540</name>
</gene>
<proteinExistence type="predicted"/>
<dbReference type="Proteomes" id="UP001152622">
    <property type="component" value="Chromosome 3"/>
</dbReference>